<evidence type="ECO:0000313" key="3">
    <source>
        <dbReference type="Proteomes" id="UP000823388"/>
    </source>
</evidence>
<dbReference type="Proteomes" id="UP000823388">
    <property type="component" value="Chromosome 9K"/>
</dbReference>
<feature type="region of interest" description="Disordered" evidence="1">
    <location>
        <begin position="181"/>
        <end position="214"/>
    </location>
</feature>
<evidence type="ECO:0000256" key="1">
    <source>
        <dbReference type="SAM" id="MobiDB-lite"/>
    </source>
</evidence>
<sequence>MSLSSPASPPRRVGGAGLPRRPSPRPWLAELGGPPAAHPPAALLPPSPRPPAAEERAATAGRGRGHGGLQGSRSGGELREGGGAATGGTGRPTAAAAWPAGRRRGQSTPQPPLLLPQLACWTRLARAGGRDGAAGELGGAGGLPRRRVLLRACAPLLAAAASSSLAALRARGADARPYPCPRRRGCSARGGPARRGRAAASLPPSPSLASSPTVARALPPARGHGAHLAATPPRGRAAVALELACLDGTARARRPGFGAGELRAGRRPSSPRPGLPSPPLPRTLSALVTFSPSSAAPPPFHAGPWRLGAGRRELEQGRRRWRPAAGRPSRGPACGPSSRGSASRGGRGGAASGADAARPRDGVGPAPRWRRSARPLSALGLESGVSPATIESEVARPAAAFFSLNRLCKLRCVSLTEPNAGSLSVWRDAGLKRANSYPISCMRCRGHVLLRSSQRCYLATLELYFAG</sequence>
<name>A0A8T0NGH2_PANVG</name>
<feature type="compositionally biased region" description="Pro residues" evidence="1">
    <location>
        <begin position="270"/>
        <end position="281"/>
    </location>
</feature>
<organism evidence="2 3">
    <name type="scientific">Panicum virgatum</name>
    <name type="common">Blackwell switchgrass</name>
    <dbReference type="NCBI Taxonomy" id="38727"/>
    <lineage>
        <taxon>Eukaryota</taxon>
        <taxon>Viridiplantae</taxon>
        <taxon>Streptophyta</taxon>
        <taxon>Embryophyta</taxon>
        <taxon>Tracheophyta</taxon>
        <taxon>Spermatophyta</taxon>
        <taxon>Magnoliopsida</taxon>
        <taxon>Liliopsida</taxon>
        <taxon>Poales</taxon>
        <taxon>Poaceae</taxon>
        <taxon>PACMAD clade</taxon>
        <taxon>Panicoideae</taxon>
        <taxon>Panicodae</taxon>
        <taxon>Paniceae</taxon>
        <taxon>Panicinae</taxon>
        <taxon>Panicum</taxon>
        <taxon>Panicum sect. Hiantes</taxon>
    </lineage>
</organism>
<comment type="caution">
    <text evidence="2">The sequence shown here is derived from an EMBL/GenBank/DDBJ whole genome shotgun (WGS) entry which is preliminary data.</text>
</comment>
<feature type="compositionally biased region" description="Pro residues" evidence="1">
    <location>
        <begin position="36"/>
        <end position="51"/>
    </location>
</feature>
<feature type="region of interest" description="Disordered" evidence="1">
    <location>
        <begin position="315"/>
        <end position="370"/>
    </location>
</feature>
<dbReference type="EMBL" id="CM029053">
    <property type="protein sequence ID" value="KAG2545954.1"/>
    <property type="molecule type" value="Genomic_DNA"/>
</dbReference>
<accession>A0A8T0NGH2</accession>
<feature type="compositionally biased region" description="Low complexity" evidence="1">
    <location>
        <begin position="198"/>
        <end position="212"/>
    </location>
</feature>
<keyword evidence="3" id="KW-1185">Reference proteome</keyword>
<evidence type="ECO:0000313" key="2">
    <source>
        <dbReference type="EMBL" id="KAG2545954.1"/>
    </source>
</evidence>
<feature type="compositionally biased region" description="Gly residues" evidence="1">
    <location>
        <begin position="81"/>
        <end position="90"/>
    </location>
</feature>
<protein>
    <submittedName>
        <fullName evidence="2">Uncharacterized protein</fullName>
    </submittedName>
</protein>
<dbReference type="AlphaFoldDB" id="A0A8T0NGH2"/>
<reference evidence="2 3" key="1">
    <citation type="submission" date="2020-05" db="EMBL/GenBank/DDBJ databases">
        <title>WGS assembly of Panicum virgatum.</title>
        <authorList>
            <person name="Lovell J.T."/>
            <person name="Jenkins J."/>
            <person name="Shu S."/>
            <person name="Juenger T.E."/>
            <person name="Schmutz J."/>
        </authorList>
    </citation>
    <scope>NUCLEOTIDE SEQUENCE [LARGE SCALE GENOMIC DNA]</scope>
    <source>
        <strain evidence="3">cv. AP13</strain>
    </source>
</reference>
<feature type="region of interest" description="Disordered" evidence="1">
    <location>
        <begin position="1"/>
        <end position="113"/>
    </location>
</feature>
<feature type="compositionally biased region" description="Low complexity" evidence="1">
    <location>
        <begin position="91"/>
        <end position="100"/>
    </location>
</feature>
<proteinExistence type="predicted"/>
<feature type="compositionally biased region" description="Basic residues" evidence="1">
    <location>
        <begin position="181"/>
        <end position="197"/>
    </location>
</feature>
<gene>
    <name evidence="2" type="ORF">PVAP13_9KG471587</name>
</gene>
<feature type="compositionally biased region" description="Low complexity" evidence="1">
    <location>
        <begin position="323"/>
        <end position="342"/>
    </location>
</feature>
<feature type="region of interest" description="Disordered" evidence="1">
    <location>
        <begin position="252"/>
        <end position="285"/>
    </location>
</feature>